<dbReference type="EMBL" id="JAHBAY010000005">
    <property type="protein sequence ID" value="MBT0770118.1"/>
    <property type="molecule type" value="Genomic_DNA"/>
</dbReference>
<keyword evidence="2" id="KW-1185">Reference proteome</keyword>
<organism evidence="1 2">
    <name type="scientific">Kineosporia corallincola</name>
    <dbReference type="NCBI Taxonomy" id="2835133"/>
    <lineage>
        <taxon>Bacteria</taxon>
        <taxon>Bacillati</taxon>
        <taxon>Actinomycetota</taxon>
        <taxon>Actinomycetes</taxon>
        <taxon>Kineosporiales</taxon>
        <taxon>Kineosporiaceae</taxon>
        <taxon>Kineosporia</taxon>
    </lineage>
</organism>
<sequence length="106" mass="11854">MPGTPLTEDSILLQHVGNVQSFLLNDVLSPVSDLPQREVMDVVLDELPNAEFRSAVIHLDHRNVQASCLTYRGLEFLLSREYREHPVALVREPGGPPWPAVVSQET</sequence>
<proteinExistence type="predicted"/>
<comment type="caution">
    <text evidence="1">The sequence shown here is derived from an EMBL/GenBank/DDBJ whole genome shotgun (WGS) entry which is preliminary data.</text>
</comment>
<gene>
    <name evidence="1" type="ORF">KIH74_14355</name>
</gene>
<dbReference type="Proteomes" id="UP001197247">
    <property type="component" value="Unassembled WGS sequence"/>
</dbReference>
<protein>
    <submittedName>
        <fullName evidence="1">Uncharacterized protein</fullName>
    </submittedName>
</protein>
<accession>A0ABS5TG97</accession>
<evidence type="ECO:0000313" key="1">
    <source>
        <dbReference type="EMBL" id="MBT0770118.1"/>
    </source>
</evidence>
<dbReference type="RefSeq" id="WP_214156409.1">
    <property type="nucleotide sequence ID" value="NZ_JAHBAY010000005.1"/>
</dbReference>
<evidence type="ECO:0000313" key="2">
    <source>
        <dbReference type="Proteomes" id="UP001197247"/>
    </source>
</evidence>
<name>A0ABS5TG97_9ACTN</name>
<reference evidence="1 2" key="1">
    <citation type="submission" date="2021-05" db="EMBL/GenBank/DDBJ databases">
        <title>Kineosporia and Streptomyces sp. nov. two new marine actinobacteria isolated from Coral.</title>
        <authorList>
            <person name="Buangrab K."/>
            <person name="Sutthacheep M."/>
            <person name="Yeemin T."/>
            <person name="Harunari E."/>
            <person name="Igarashi Y."/>
            <person name="Kanchanasin P."/>
            <person name="Tanasupawat S."/>
            <person name="Phongsopitanun W."/>
        </authorList>
    </citation>
    <scope>NUCLEOTIDE SEQUENCE [LARGE SCALE GENOMIC DNA]</scope>
    <source>
        <strain evidence="1 2">J2-2</strain>
    </source>
</reference>